<dbReference type="AlphaFoldDB" id="A0A9P6QFN1"/>
<sequence length="659" mass="73445">MLNSTSNHPGEDLFALVCPDCSIGRMIPSDEVGYICSECGFVLEETLLAIEDRPPNSLLFALPDMAAEETTILTQFSKGRYVACDKVLQSMQRYRRRFMAIKSLLENVARTMGMTMGSDGDTERAFFMFKQVKELTGWRFGRACDTLAIACLFLASKERNRGFSLVEVATRANQEPSKVGHIYKKAVKTLLDEGLITLDHPCFKKETDPWFMLDRLIFLGHKNDSRGVDLTRLPPDYQTVLGVGMDDIEKIKRLRHIMTLAAKCLALTLETAQGDSQTPESTVAACVATAVQIEAKASKVDDRFWCAVVDFYYANLRTAQKRRAELKNALQHIASQNPILAGIAHRLKQSDFFACFAEEALKFWEPSCEQLREQIRSFQQRPATGAIDESDVSEDEEDRPTGISPVEASGTEPTLGSVQARHLQYPPSFVRAQQDRAARARQLQEAQQQLQSADKGGSSVAATQHARLPTNKGQLSAVRLGWMKHLLAVEFKTPVELKDAPDSMLEYWVEQSTRSPADREKRSEEELNSRDPTARDMCDDEIMRYLRPPVEVEEARTVLQPIYDEYEAEAEQRSKAIKRTVRKRAAPVALADAGRVKRRNPGPVKETSKASSSSQDLAASASAPPRPRSSLINWEAVQSLEREEAEAGAAVCSQGTTAS</sequence>
<feature type="compositionally biased region" description="Acidic residues" evidence="10">
    <location>
        <begin position="388"/>
        <end position="398"/>
    </location>
</feature>
<comment type="subcellular location">
    <subcellularLocation>
        <location evidence="1">Nucleus</location>
    </subcellularLocation>
</comment>
<feature type="compositionally biased region" description="Basic and acidic residues" evidence="10">
    <location>
        <begin position="516"/>
        <end position="536"/>
    </location>
</feature>
<keyword evidence="3" id="KW-0479">Metal-binding</keyword>
<dbReference type="GO" id="GO:0097550">
    <property type="term" value="C:transcription preinitiation complex"/>
    <property type="evidence" value="ECO:0007669"/>
    <property type="project" value="TreeGrafter"/>
</dbReference>
<accession>A0A9P6QFN1</accession>
<dbReference type="Gene3D" id="1.10.472.170">
    <property type="match status" value="1"/>
</dbReference>
<feature type="region of interest" description="Disordered" evidence="10">
    <location>
        <begin position="432"/>
        <end position="468"/>
    </location>
</feature>
<evidence type="ECO:0000256" key="1">
    <source>
        <dbReference type="ARBA" id="ARBA00004123"/>
    </source>
</evidence>
<evidence type="ECO:0000256" key="8">
    <source>
        <dbReference type="ARBA" id="ARBA00023242"/>
    </source>
</evidence>
<evidence type="ECO:0000256" key="9">
    <source>
        <dbReference type="SAM" id="Coils"/>
    </source>
</evidence>
<keyword evidence="4" id="KW-0863">Zinc-finger</keyword>
<dbReference type="GO" id="GO:0000995">
    <property type="term" value="F:RNA polymerase III general transcription initiation factor activity"/>
    <property type="evidence" value="ECO:0007669"/>
    <property type="project" value="TreeGrafter"/>
</dbReference>
<dbReference type="PANTHER" id="PTHR11618">
    <property type="entry name" value="TRANSCRIPTION INITIATION FACTOR IIB-RELATED"/>
    <property type="match status" value="1"/>
</dbReference>
<evidence type="ECO:0000256" key="4">
    <source>
        <dbReference type="ARBA" id="ARBA00022771"/>
    </source>
</evidence>
<evidence type="ECO:0008006" key="13">
    <source>
        <dbReference type="Google" id="ProtNLM"/>
    </source>
</evidence>
<protein>
    <recommendedName>
        <fullName evidence="13">TFIIB-type domain-containing protein</fullName>
    </recommendedName>
</protein>
<dbReference type="GO" id="GO:0070897">
    <property type="term" value="P:transcription preinitiation complex assembly"/>
    <property type="evidence" value="ECO:0007669"/>
    <property type="project" value="InterPro"/>
</dbReference>
<keyword evidence="5" id="KW-0862">Zinc</keyword>
<feature type="region of interest" description="Disordered" evidence="10">
    <location>
        <begin position="379"/>
        <end position="417"/>
    </location>
</feature>
<dbReference type="InterPro" id="IPR036915">
    <property type="entry name" value="Cyclin-like_sf"/>
</dbReference>
<evidence type="ECO:0000256" key="7">
    <source>
        <dbReference type="ARBA" id="ARBA00023163"/>
    </source>
</evidence>
<name>A0A9P6QFN1_9FUNG</name>
<dbReference type="GO" id="GO:0008270">
    <property type="term" value="F:zinc ion binding"/>
    <property type="evidence" value="ECO:0007669"/>
    <property type="project" value="UniProtKB-KW"/>
</dbReference>
<dbReference type="SUPFAM" id="SSF47954">
    <property type="entry name" value="Cyclin-like"/>
    <property type="match status" value="1"/>
</dbReference>
<feature type="compositionally biased region" description="Low complexity" evidence="10">
    <location>
        <begin position="440"/>
        <end position="454"/>
    </location>
</feature>
<feature type="region of interest" description="Disordered" evidence="10">
    <location>
        <begin position="580"/>
        <end position="631"/>
    </location>
</feature>
<dbReference type="EMBL" id="JAAAJB010000128">
    <property type="protein sequence ID" value="KAG0264887.1"/>
    <property type="molecule type" value="Genomic_DNA"/>
</dbReference>
<dbReference type="OrthoDB" id="2436478at2759"/>
<evidence type="ECO:0000256" key="3">
    <source>
        <dbReference type="ARBA" id="ARBA00022723"/>
    </source>
</evidence>
<keyword evidence="8" id="KW-0539">Nucleus</keyword>
<evidence type="ECO:0000256" key="6">
    <source>
        <dbReference type="ARBA" id="ARBA00023015"/>
    </source>
</evidence>
<dbReference type="GO" id="GO:0001006">
    <property type="term" value="F:RNA polymerase III type 3 promoter sequence-specific DNA binding"/>
    <property type="evidence" value="ECO:0007669"/>
    <property type="project" value="TreeGrafter"/>
</dbReference>
<keyword evidence="12" id="KW-1185">Reference proteome</keyword>
<evidence type="ECO:0000256" key="10">
    <source>
        <dbReference type="SAM" id="MobiDB-lite"/>
    </source>
</evidence>
<dbReference type="PANTHER" id="PTHR11618:SF4">
    <property type="entry name" value="TRANSCRIPTION FACTOR IIIB 90 KDA SUBUNIT"/>
    <property type="match status" value="1"/>
</dbReference>
<keyword evidence="6" id="KW-0805">Transcription regulation</keyword>
<evidence type="ECO:0000256" key="2">
    <source>
        <dbReference type="ARBA" id="ARBA00010857"/>
    </source>
</evidence>
<dbReference type="GO" id="GO:0000126">
    <property type="term" value="C:transcription factor TFIIIB complex"/>
    <property type="evidence" value="ECO:0007669"/>
    <property type="project" value="TreeGrafter"/>
</dbReference>
<dbReference type="Proteomes" id="UP000807716">
    <property type="component" value="Unassembled WGS sequence"/>
</dbReference>
<proteinExistence type="inferred from homology"/>
<dbReference type="GO" id="GO:0005634">
    <property type="term" value="C:nucleus"/>
    <property type="evidence" value="ECO:0007669"/>
    <property type="project" value="UniProtKB-SubCell"/>
</dbReference>
<feature type="compositionally biased region" description="Low complexity" evidence="10">
    <location>
        <begin position="609"/>
        <end position="623"/>
    </location>
</feature>
<feature type="coiled-coil region" evidence="9">
    <location>
        <begin position="309"/>
        <end position="336"/>
    </location>
</feature>
<dbReference type="CDD" id="cd00043">
    <property type="entry name" value="CYCLIN_SF"/>
    <property type="match status" value="1"/>
</dbReference>
<feature type="region of interest" description="Disordered" evidence="10">
    <location>
        <begin position="509"/>
        <end position="536"/>
    </location>
</feature>
<keyword evidence="9" id="KW-0175">Coiled coil</keyword>
<evidence type="ECO:0000313" key="12">
    <source>
        <dbReference type="Proteomes" id="UP000807716"/>
    </source>
</evidence>
<organism evidence="11 12">
    <name type="scientific">Actinomortierella ambigua</name>
    <dbReference type="NCBI Taxonomy" id="1343610"/>
    <lineage>
        <taxon>Eukaryota</taxon>
        <taxon>Fungi</taxon>
        <taxon>Fungi incertae sedis</taxon>
        <taxon>Mucoromycota</taxon>
        <taxon>Mortierellomycotina</taxon>
        <taxon>Mortierellomycetes</taxon>
        <taxon>Mortierellales</taxon>
        <taxon>Mortierellaceae</taxon>
        <taxon>Actinomortierella</taxon>
    </lineage>
</organism>
<comment type="caution">
    <text evidence="11">The sequence shown here is derived from an EMBL/GenBank/DDBJ whole genome shotgun (WGS) entry which is preliminary data.</text>
</comment>
<dbReference type="InterPro" id="IPR000812">
    <property type="entry name" value="TFIIB"/>
</dbReference>
<gene>
    <name evidence="11" type="ORF">DFQ27_000947</name>
</gene>
<reference evidence="11" key="1">
    <citation type="journal article" date="2020" name="Fungal Divers.">
        <title>Resolving the Mortierellaceae phylogeny through synthesis of multi-gene phylogenetics and phylogenomics.</title>
        <authorList>
            <person name="Vandepol N."/>
            <person name="Liber J."/>
            <person name="Desiro A."/>
            <person name="Na H."/>
            <person name="Kennedy M."/>
            <person name="Barry K."/>
            <person name="Grigoriev I.V."/>
            <person name="Miller A.N."/>
            <person name="O'Donnell K."/>
            <person name="Stajich J.E."/>
            <person name="Bonito G."/>
        </authorList>
    </citation>
    <scope>NUCLEOTIDE SEQUENCE</scope>
    <source>
        <strain evidence="11">BC1065</strain>
    </source>
</reference>
<keyword evidence="7" id="KW-0804">Transcription</keyword>
<evidence type="ECO:0000313" key="11">
    <source>
        <dbReference type="EMBL" id="KAG0264887.1"/>
    </source>
</evidence>
<comment type="similarity">
    <text evidence="2">Belongs to the TFIIB family.</text>
</comment>
<evidence type="ECO:0000256" key="5">
    <source>
        <dbReference type="ARBA" id="ARBA00022833"/>
    </source>
</evidence>